<proteinExistence type="predicted"/>
<protein>
    <recommendedName>
        <fullName evidence="2">DUF6533 domain-containing protein</fullName>
    </recommendedName>
</protein>
<feature type="domain" description="DUF6533" evidence="2">
    <location>
        <begin position="2"/>
        <end position="32"/>
    </location>
</feature>
<dbReference type="InterPro" id="IPR045340">
    <property type="entry name" value="DUF6533"/>
</dbReference>
<keyword evidence="4" id="KW-1185">Reference proteome</keyword>
<feature type="non-terminal residue" evidence="3">
    <location>
        <position position="1"/>
    </location>
</feature>
<evidence type="ECO:0000313" key="4">
    <source>
        <dbReference type="Proteomes" id="UP001201163"/>
    </source>
</evidence>
<dbReference type="AlphaFoldDB" id="A0AAD4LNE9"/>
<sequence>MVTIPEEIQTVWKKKKTFPLYLFISVRYYAPLSVSIVAFAYFSTFMTRSRCVIF</sequence>
<dbReference type="Proteomes" id="UP001201163">
    <property type="component" value="Unassembled WGS sequence"/>
</dbReference>
<keyword evidence="1" id="KW-0812">Transmembrane</keyword>
<comment type="caution">
    <text evidence="3">The sequence shown here is derived from an EMBL/GenBank/DDBJ whole genome shotgun (WGS) entry which is preliminary data.</text>
</comment>
<organism evidence="3 4">
    <name type="scientific">Lactarius akahatsu</name>
    <dbReference type="NCBI Taxonomy" id="416441"/>
    <lineage>
        <taxon>Eukaryota</taxon>
        <taxon>Fungi</taxon>
        <taxon>Dikarya</taxon>
        <taxon>Basidiomycota</taxon>
        <taxon>Agaricomycotina</taxon>
        <taxon>Agaricomycetes</taxon>
        <taxon>Russulales</taxon>
        <taxon>Russulaceae</taxon>
        <taxon>Lactarius</taxon>
    </lineage>
</organism>
<reference evidence="3" key="1">
    <citation type="submission" date="2022-01" db="EMBL/GenBank/DDBJ databases">
        <title>Comparative genomics reveals a dynamic genome evolution in the ectomycorrhizal milk-cap (Lactarius) mushrooms.</title>
        <authorList>
            <consortium name="DOE Joint Genome Institute"/>
            <person name="Lebreton A."/>
            <person name="Tang N."/>
            <person name="Kuo A."/>
            <person name="LaButti K."/>
            <person name="Drula E."/>
            <person name="Barry K."/>
            <person name="Clum A."/>
            <person name="Lipzen A."/>
            <person name="Mousain D."/>
            <person name="Ng V."/>
            <person name="Wang R."/>
            <person name="Wang X."/>
            <person name="Dai Y."/>
            <person name="Henrissat B."/>
            <person name="Grigoriev I.V."/>
            <person name="Guerin-Laguette A."/>
            <person name="Yu F."/>
            <person name="Martin F.M."/>
        </authorList>
    </citation>
    <scope>NUCLEOTIDE SEQUENCE</scope>
    <source>
        <strain evidence="3">QP</strain>
    </source>
</reference>
<name>A0AAD4LNE9_9AGAM</name>
<keyword evidence="1" id="KW-0472">Membrane</keyword>
<evidence type="ECO:0000313" key="3">
    <source>
        <dbReference type="EMBL" id="KAH8998031.1"/>
    </source>
</evidence>
<accession>A0AAD4LNE9</accession>
<evidence type="ECO:0000256" key="1">
    <source>
        <dbReference type="SAM" id="Phobius"/>
    </source>
</evidence>
<dbReference type="EMBL" id="JAKELL010000006">
    <property type="protein sequence ID" value="KAH8998031.1"/>
    <property type="molecule type" value="Genomic_DNA"/>
</dbReference>
<feature type="transmembrane region" description="Helical" evidence="1">
    <location>
        <begin position="20"/>
        <end position="42"/>
    </location>
</feature>
<evidence type="ECO:0000259" key="2">
    <source>
        <dbReference type="Pfam" id="PF20151"/>
    </source>
</evidence>
<keyword evidence="1" id="KW-1133">Transmembrane helix</keyword>
<gene>
    <name evidence="3" type="ORF">EDB92DRAFT_1837502</name>
</gene>
<dbReference type="Pfam" id="PF20151">
    <property type="entry name" value="DUF6533"/>
    <property type="match status" value="1"/>
</dbReference>